<proteinExistence type="predicted"/>
<organism evidence="2 3">
    <name type="scientific">Austropuccinia psidii MF-1</name>
    <dbReference type="NCBI Taxonomy" id="1389203"/>
    <lineage>
        <taxon>Eukaryota</taxon>
        <taxon>Fungi</taxon>
        <taxon>Dikarya</taxon>
        <taxon>Basidiomycota</taxon>
        <taxon>Pucciniomycotina</taxon>
        <taxon>Pucciniomycetes</taxon>
        <taxon>Pucciniales</taxon>
        <taxon>Sphaerophragmiaceae</taxon>
        <taxon>Austropuccinia</taxon>
    </lineage>
</organism>
<keyword evidence="3" id="KW-1185">Reference proteome</keyword>
<feature type="region of interest" description="Disordered" evidence="1">
    <location>
        <begin position="122"/>
        <end position="148"/>
    </location>
</feature>
<feature type="region of interest" description="Disordered" evidence="1">
    <location>
        <begin position="18"/>
        <end position="43"/>
    </location>
</feature>
<evidence type="ECO:0000256" key="1">
    <source>
        <dbReference type="SAM" id="MobiDB-lite"/>
    </source>
</evidence>
<dbReference type="AlphaFoldDB" id="A0A9Q3H151"/>
<evidence type="ECO:0000313" key="3">
    <source>
        <dbReference type="Proteomes" id="UP000765509"/>
    </source>
</evidence>
<dbReference type="EMBL" id="AVOT02008527">
    <property type="protein sequence ID" value="MBW0486204.1"/>
    <property type="molecule type" value="Genomic_DNA"/>
</dbReference>
<protein>
    <submittedName>
        <fullName evidence="2">Uncharacterized protein</fullName>
    </submittedName>
</protein>
<comment type="caution">
    <text evidence="2">The sequence shown here is derived from an EMBL/GenBank/DDBJ whole genome shotgun (WGS) entry which is preliminary data.</text>
</comment>
<name>A0A9Q3H151_9BASI</name>
<dbReference type="Proteomes" id="UP000765509">
    <property type="component" value="Unassembled WGS sequence"/>
</dbReference>
<gene>
    <name evidence="2" type="ORF">O181_025919</name>
</gene>
<evidence type="ECO:0000313" key="2">
    <source>
        <dbReference type="EMBL" id="MBW0486204.1"/>
    </source>
</evidence>
<reference evidence="2" key="1">
    <citation type="submission" date="2021-03" db="EMBL/GenBank/DDBJ databases">
        <title>Draft genome sequence of rust myrtle Austropuccinia psidii MF-1, a brazilian biotype.</title>
        <authorList>
            <person name="Quecine M.C."/>
            <person name="Pachon D.M.R."/>
            <person name="Bonatelli M.L."/>
            <person name="Correr F.H."/>
            <person name="Franceschini L.M."/>
            <person name="Leite T.F."/>
            <person name="Margarido G.R.A."/>
            <person name="Almeida C.A."/>
            <person name="Ferrarezi J.A."/>
            <person name="Labate C.A."/>
        </authorList>
    </citation>
    <scope>NUCLEOTIDE SEQUENCE</scope>
    <source>
        <strain evidence="2">MF-1</strain>
    </source>
</reference>
<feature type="region of interest" description="Disordered" evidence="1">
    <location>
        <begin position="180"/>
        <end position="208"/>
    </location>
</feature>
<sequence>MYRPNLPPLRLALQLDNAGKRESHFSSRSCDSSSSSSRSTRPPHDLSIYSLSSSSPVASASFVNIHQSCYVDSYSQTSDCSSRWRNQTSIRNNAFESFKRPCHYEELNRICPIHNGGTSINSLQNSRSYDLRPSKTQHSSPADSEIILGNRPIDDQSKSFSLGEQSNGLREAGFAMEAPLRQTGPSSGATENIYRGDNQRRSPNALDTPDISRLTKQLQAFPTQHRKFDVGDTPPAIKSCLIFTARILRALPFCVLLCQEE</sequence>
<accession>A0A9Q3H151</accession>
<feature type="compositionally biased region" description="Polar residues" evidence="1">
    <location>
        <begin position="122"/>
        <end position="142"/>
    </location>
</feature>
<feature type="compositionally biased region" description="Low complexity" evidence="1">
    <location>
        <begin position="26"/>
        <end position="40"/>
    </location>
</feature>